<feature type="transmembrane region" description="Helical" evidence="2">
    <location>
        <begin position="695"/>
        <end position="712"/>
    </location>
</feature>
<feature type="transmembrane region" description="Helical" evidence="2">
    <location>
        <begin position="1094"/>
        <end position="1112"/>
    </location>
</feature>
<feature type="transmembrane region" description="Helical" evidence="2">
    <location>
        <begin position="187"/>
        <end position="207"/>
    </location>
</feature>
<feature type="transmembrane region" description="Helical" evidence="2">
    <location>
        <begin position="990"/>
        <end position="1007"/>
    </location>
</feature>
<keyword evidence="2" id="KW-0812">Transmembrane</keyword>
<feature type="transmembrane region" description="Helical" evidence="2">
    <location>
        <begin position="1043"/>
        <end position="1062"/>
    </location>
</feature>
<feature type="transmembrane region" description="Helical" evidence="2">
    <location>
        <begin position="427"/>
        <end position="455"/>
    </location>
</feature>
<feature type="transmembrane region" description="Helical" evidence="2">
    <location>
        <begin position="907"/>
        <end position="926"/>
    </location>
</feature>
<organism evidence="3 4">
    <name type="scientific">Mycetocola miduiensis</name>
    <dbReference type="NCBI Taxonomy" id="995034"/>
    <lineage>
        <taxon>Bacteria</taxon>
        <taxon>Bacillati</taxon>
        <taxon>Actinomycetota</taxon>
        <taxon>Actinomycetes</taxon>
        <taxon>Micrococcales</taxon>
        <taxon>Microbacteriaceae</taxon>
        <taxon>Mycetocola</taxon>
    </lineage>
</organism>
<dbReference type="NCBIfam" id="NF047321">
    <property type="entry name" value="SCO7613_CTERM"/>
    <property type="match status" value="1"/>
</dbReference>
<feature type="compositionally biased region" description="Polar residues" evidence="1">
    <location>
        <begin position="92"/>
        <end position="117"/>
    </location>
</feature>
<evidence type="ECO:0000256" key="2">
    <source>
        <dbReference type="SAM" id="Phobius"/>
    </source>
</evidence>
<feature type="transmembrane region" description="Helical" evidence="2">
    <location>
        <begin position="526"/>
        <end position="546"/>
    </location>
</feature>
<feature type="transmembrane region" description="Helical" evidence="2">
    <location>
        <begin position="959"/>
        <end position="978"/>
    </location>
</feature>
<feature type="transmembrane region" description="Helical" evidence="2">
    <location>
        <begin position="326"/>
        <end position="347"/>
    </location>
</feature>
<evidence type="ECO:0000313" key="3">
    <source>
        <dbReference type="EMBL" id="SFN53638.1"/>
    </source>
</evidence>
<evidence type="ECO:0000256" key="1">
    <source>
        <dbReference type="SAM" id="MobiDB-lite"/>
    </source>
</evidence>
<reference evidence="4" key="1">
    <citation type="submission" date="2016-10" db="EMBL/GenBank/DDBJ databases">
        <authorList>
            <person name="Varghese N."/>
            <person name="Submissions S."/>
        </authorList>
    </citation>
    <scope>NUCLEOTIDE SEQUENCE [LARGE SCALE GENOMIC DNA]</scope>
    <source>
        <strain evidence="4">CGMCC 1.11101</strain>
    </source>
</reference>
<keyword evidence="2" id="KW-0472">Membrane</keyword>
<gene>
    <name evidence="3" type="ORF">SAMN05216219_1067</name>
</gene>
<evidence type="ECO:0008006" key="5">
    <source>
        <dbReference type="Google" id="ProtNLM"/>
    </source>
</evidence>
<feature type="transmembrane region" description="Helical" evidence="2">
    <location>
        <begin position="367"/>
        <end position="387"/>
    </location>
</feature>
<dbReference type="EMBL" id="FOVM01000002">
    <property type="protein sequence ID" value="SFN53638.1"/>
    <property type="molecule type" value="Genomic_DNA"/>
</dbReference>
<feature type="transmembrane region" description="Helical" evidence="2">
    <location>
        <begin position="162"/>
        <end position="180"/>
    </location>
</feature>
<feature type="transmembrane region" description="Helical" evidence="2">
    <location>
        <begin position="724"/>
        <end position="742"/>
    </location>
</feature>
<feature type="region of interest" description="Disordered" evidence="1">
    <location>
        <begin position="86"/>
        <end position="123"/>
    </location>
</feature>
<feature type="transmembrane region" description="Helical" evidence="2">
    <location>
        <begin position="1014"/>
        <end position="1037"/>
    </location>
</feature>
<keyword evidence="2" id="KW-1133">Transmembrane helix</keyword>
<feature type="transmembrane region" description="Helical" evidence="2">
    <location>
        <begin position="1198"/>
        <end position="1218"/>
    </location>
</feature>
<keyword evidence="4" id="KW-1185">Reference proteome</keyword>
<sequence>MLDGSTGPVCTVCRLDLSVPEAHLLLEAGSAVALAESSRQVLLTRMRGAQMEREQVVTRARAAAAAVPVYAPQAYPVPQPFPTAQPAATLASNTQGQSNPFATGNRVPQPQHPSSTEHPMAAKPRRSGVQILMLTVGVILVSVMALFFVLVAYLVASLEVRSLLTGVASVAVFGVAVLLLRRRLQGTAEGIASLAVVLFLLDLWIIRANGVFGSANIDGWLYAGLSAGLLTALLAVGARAIPLRTLSLSAVLIGPFASFALVQGLLVDVDGWTRAWTALTSVGVASLIWTRLERPLERTILLAGGMIATAVAALCAFGAFPELPAARSMAFAVVAGVWLVMLAAAPARRVPDGADAARPIGLNAWDVIAAVGLGLAASGAGLSLFLGGRVVDAILWLPASVTALAALLVAALTHVAPLARLVPALRLAAVIPLGVAGLAAAPAFGFTVATSAWGATTTPFSVPAFGVPANPLVQMGIESPLALILVAAIGIATLATLGRAQGSSWIPAGIGGLGLIGASASIGQPVASALCLGFLAAALLAAVVVVEQAALRLALGIVFAAAVVVFGTIGLTSTATFPVTAIASVVLLASARQTLVRLAAAPVTAALAVIATGSAAIALVLSARMVPAWFESVTGTTAGVAMPALWMTVVALLVGAAIPFAVDLLSRADAAVLSAVAAVAAVIGISELYAQGSPVPLFATVVAAAAASLAWQVPGRAAAWPERFVTAAVAPAAIVGAVDIAWPEFAPALLFGAQRDQATGVVLAGAIVVLAAVGAVLFPRRDGLPGTSPARVGWDGALAVAAVAVVVSATVEPELGWLTLVLLAVAAVLVASGDGDIVAGTSPRRHVAWLGLPLAVAGLWLGLLRADVTVVEFYTLPVSALLFAILGVLLIRRPVADGRVQPGRSALLAAALAVSVGPSAIASAGAEPLRTGVVLGMCAILIAAGAFLPPVFRGLRCSVVVWLAGVSGATLTSVGSAAINRDGSSIPFEVWSAGGAFLLLAAGLLWHRQRQTPAALATAAVVASVLVLTLPTLTALLTGNLDAWRGLLVLVVLCGYLITASVHDEFSPAFRWASAGCAVVLACALLVTGTVDPFELATVPLAVALIVGGVRLSRHQKRGSWAELGPGLGVLLVPSLVANLGLSNELWRVVTLGVVALLVFGAGLALKLQAPTLIGAVVVVAHGLAQLWPWISDLYGSVPWWLWAGVGGVTLIVLAATYESRIRDLKAAARGITSLR</sequence>
<dbReference type="STRING" id="995034.SAMN05216219_1067"/>
<evidence type="ECO:0000313" key="4">
    <source>
        <dbReference type="Proteomes" id="UP000198867"/>
    </source>
</evidence>
<feature type="transmembrane region" description="Helical" evidence="2">
    <location>
        <begin position="1069"/>
        <end position="1088"/>
    </location>
</feature>
<feature type="transmembrane region" description="Helical" evidence="2">
    <location>
        <begin position="219"/>
        <end position="238"/>
    </location>
</feature>
<dbReference type="AlphaFoldDB" id="A0A1I4ZTX6"/>
<protein>
    <recommendedName>
        <fullName evidence="5">DUF2157 domain-containing protein</fullName>
    </recommendedName>
</protein>
<feature type="transmembrane region" description="Helical" evidence="2">
    <location>
        <begin position="792"/>
        <end position="811"/>
    </location>
</feature>
<feature type="transmembrane region" description="Helical" evidence="2">
    <location>
        <begin position="1173"/>
        <end position="1192"/>
    </location>
</feature>
<feature type="transmembrane region" description="Helical" evidence="2">
    <location>
        <begin position="1124"/>
        <end position="1140"/>
    </location>
</feature>
<feature type="transmembrane region" description="Helical" evidence="2">
    <location>
        <begin position="245"/>
        <end position="266"/>
    </location>
</feature>
<proteinExistence type="predicted"/>
<feature type="transmembrane region" description="Helical" evidence="2">
    <location>
        <begin position="817"/>
        <end position="835"/>
    </location>
</feature>
<feature type="transmembrane region" description="Helical" evidence="2">
    <location>
        <begin position="299"/>
        <end position="320"/>
    </location>
</feature>
<feature type="transmembrane region" description="Helical" evidence="2">
    <location>
        <begin position="1146"/>
        <end position="1166"/>
    </location>
</feature>
<feature type="transmembrane region" description="Helical" evidence="2">
    <location>
        <begin position="475"/>
        <end position="497"/>
    </location>
</feature>
<feature type="transmembrane region" description="Helical" evidence="2">
    <location>
        <begin position="598"/>
        <end position="620"/>
    </location>
</feature>
<feature type="transmembrane region" description="Helical" evidence="2">
    <location>
        <begin position="876"/>
        <end position="895"/>
    </location>
</feature>
<feature type="transmembrane region" description="Helical" evidence="2">
    <location>
        <begin position="762"/>
        <end position="780"/>
    </location>
</feature>
<feature type="transmembrane region" description="Helical" evidence="2">
    <location>
        <begin position="553"/>
        <end position="569"/>
    </location>
</feature>
<feature type="transmembrane region" description="Helical" evidence="2">
    <location>
        <begin position="131"/>
        <end position="156"/>
    </location>
</feature>
<feature type="transmembrane region" description="Helical" evidence="2">
    <location>
        <begin position="670"/>
        <end position="689"/>
    </location>
</feature>
<dbReference type="InterPro" id="IPR058062">
    <property type="entry name" value="SCO7613_C"/>
</dbReference>
<feature type="transmembrane region" description="Helical" evidence="2">
    <location>
        <begin position="504"/>
        <end position="520"/>
    </location>
</feature>
<feature type="transmembrane region" description="Helical" evidence="2">
    <location>
        <begin position="393"/>
        <end position="415"/>
    </location>
</feature>
<accession>A0A1I4ZTX6</accession>
<name>A0A1I4ZTX6_9MICO</name>
<feature type="transmembrane region" description="Helical" evidence="2">
    <location>
        <begin position="640"/>
        <end position="658"/>
    </location>
</feature>
<feature type="transmembrane region" description="Helical" evidence="2">
    <location>
        <begin position="932"/>
        <end position="952"/>
    </location>
</feature>
<feature type="transmembrane region" description="Helical" evidence="2">
    <location>
        <begin position="272"/>
        <end position="292"/>
    </location>
</feature>
<feature type="transmembrane region" description="Helical" evidence="2">
    <location>
        <begin position="575"/>
        <end position="591"/>
    </location>
</feature>
<feature type="transmembrane region" description="Helical" evidence="2">
    <location>
        <begin position="847"/>
        <end position="864"/>
    </location>
</feature>
<dbReference type="Proteomes" id="UP000198867">
    <property type="component" value="Unassembled WGS sequence"/>
</dbReference>